<dbReference type="SUPFAM" id="SSF143744">
    <property type="entry name" value="GlcG-like"/>
    <property type="match status" value="1"/>
</dbReference>
<comment type="caution">
    <text evidence="2">The sequence shown here is derived from an EMBL/GenBank/DDBJ whole genome shotgun (WGS) entry which is preliminary data.</text>
</comment>
<dbReference type="Pfam" id="PF03928">
    <property type="entry name" value="HbpS-like"/>
    <property type="match status" value="1"/>
</dbReference>
<dbReference type="Proteomes" id="UP000050424">
    <property type="component" value="Unassembled WGS sequence"/>
</dbReference>
<gene>
    <name evidence="2" type="ORF">AK830_g12108</name>
</gene>
<organism evidence="2 3">
    <name type="scientific">Neonectria ditissima</name>
    <dbReference type="NCBI Taxonomy" id="78410"/>
    <lineage>
        <taxon>Eukaryota</taxon>
        <taxon>Fungi</taxon>
        <taxon>Dikarya</taxon>
        <taxon>Ascomycota</taxon>
        <taxon>Pezizomycotina</taxon>
        <taxon>Sordariomycetes</taxon>
        <taxon>Hypocreomycetidae</taxon>
        <taxon>Hypocreales</taxon>
        <taxon>Nectriaceae</taxon>
        <taxon>Neonectria</taxon>
    </lineage>
</organism>
<dbReference type="InterPro" id="IPR052517">
    <property type="entry name" value="GlcG_carb_metab_protein"/>
</dbReference>
<evidence type="ECO:0000313" key="3">
    <source>
        <dbReference type="Proteomes" id="UP000050424"/>
    </source>
</evidence>
<dbReference type="InterPro" id="IPR005624">
    <property type="entry name" value="PduO/GlcC-like"/>
</dbReference>
<evidence type="ECO:0000256" key="1">
    <source>
        <dbReference type="SAM" id="SignalP"/>
    </source>
</evidence>
<sequence length="176" mass="18180">MKHFELTLAALAAFYQTASALPPVSQWYTTLKSPNERFVLNAQQALVATEAAAAVAANNSSPSSIVITDPSGFVISLLRMDNAWIESVDTCIRKARTVSLFNGAFTSGDLNPIVQPGSEDYGLDTTNGGMLAVAGAIPLFINGTFFAAIGVCGGSGKQDIDAATAGVYAVGGTLTL</sequence>
<reference evidence="2 3" key="1">
    <citation type="submission" date="2015-09" db="EMBL/GenBank/DDBJ databases">
        <title>Draft genome of a European isolate of the apple canker pathogen Neonectria ditissima.</title>
        <authorList>
            <person name="Gomez-Cortecero A."/>
            <person name="Harrison R.J."/>
            <person name="Armitage A.D."/>
        </authorList>
    </citation>
    <scope>NUCLEOTIDE SEQUENCE [LARGE SCALE GENOMIC DNA]</scope>
    <source>
        <strain evidence="2 3">R09/05</strain>
    </source>
</reference>
<name>A0A0P7ABE4_9HYPO</name>
<evidence type="ECO:0008006" key="4">
    <source>
        <dbReference type="Google" id="ProtNLM"/>
    </source>
</evidence>
<dbReference type="PANTHER" id="PTHR34309:SF1">
    <property type="entry name" value="PROTEIN GLCG"/>
    <property type="match status" value="1"/>
</dbReference>
<feature type="signal peptide" evidence="1">
    <location>
        <begin position="1"/>
        <end position="20"/>
    </location>
</feature>
<proteinExistence type="predicted"/>
<keyword evidence="1" id="KW-0732">Signal</keyword>
<dbReference type="Gene3D" id="3.30.450.150">
    <property type="entry name" value="Haem-degrading domain"/>
    <property type="match status" value="1"/>
</dbReference>
<dbReference type="InterPro" id="IPR038084">
    <property type="entry name" value="PduO/GlcC-like_sf"/>
</dbReference>
<keyword evidence="3" id="KW-1185">Reference proteome</keyword>
<dbReference type="OrthoDB" id="5075159at2759"/>
<evidence type="ECO:0000313" key="2">
    <source>
        <dbReference type="EMBL" id="KPM34469.1"/>
    </source>
</evidence>
<dbReference type="EMBL" id="LKCW01000336">
    <property type="protein sequence ID" value="KPM34469.1"/>
    <property type="molecule type" value="Genomic_DNA"/>
</dbReference>
<accession>A0A0P7ABE4</accession>
<feature type="chain" id="PRO_5006134721" description="Heme-binding protein" evidence="1">
    <location>
        <begin position="21"/>
        <end position="176"/>
    </location>
</feature>
<dbReference type="PANTHER" id="PTHR34309">
    <property type="entry name" value="SLR1406 PROTEIN"/>
    <property type="match status" value="1"/>
</dbReference>
<dbReference type="AlphaFoldDB" id="A0A0P7ABE4"/>
<protein>
    <recommendedName>
        <fullName evidence="4">Heme-binding protein</fullName>
    </recommendedName>
</protein>